<keyword evidence="1" id="KW-0472">Membrane</keyword>
<name>A0A1M6Q1V1_9FLAO</name>
<feature type="transmembrane region" description="Helical" evidence="1">
    <location>
        <begin position="32"/>
        <end position="53"/>
    </location>
</feature>
<dbReference type="Proteomes" id="UP000184498">
    <property type="component" value="Unassembled WGS sequence"/>
</dbReference>
<feature type="transmembrane region" description="Helical" evidence="1">
    <location>
        <begin position="133"/>
        <end position="166"/>
    </location>
</feature>
<evidence type="ECO:0000313" key="3">
    <source>
        <dbReference type="Proteomes" id="UP000184498"/>
    </source>
</evidence>
<feature type="transmembrane region" description="Helical" evidence="1">
    <location>
        <begin position="197"/>
        <end position="223"/>
    </location>
</feature>
<organism evidence="2 3">
    <name type="scientific">Epilithonimonas mollis</name>
    <dbReference type="NCBI Taxonomy" id="216903"/>
    <lineage>
        <taxon>Bacteria</taxon>
        <taxon>Pseudomonadati</taxon>
        <taxon>Bacteroidota</taxon>
        <taxon>Flavobacteriia</taxon>
        <taxon>Flavobacteriales</taxon>
        <taxon>Weeksellaceae</taxon>
        <taxon>Chryseobacterium group</taxon>
        <taxon>Epilithonimonas</taxon>
    </lineage>
</organism>
<dbReference type="RefSeq" id="WP_072997092.1">
    <property type="nucleotide sequence ID" value="NZ_FRAM01000001.1"/>
</dbReference>
<gene>
    <name evidence="2" type="ORF">SAMN05444371_1468</name>
</gene>
<dbReference type="STRING" id="216903.SAMN05444371_1468"/>
<keyword evidence="1" id="KW-1133">Transmembrane helix</keyword>
<evidence type="ECO:0008006" key="4">
    <source>
        <dbReference type="Google" id="ProtNLM"/>
    </source>
</evidence>
<accession>A0A1M6Q1V1</accession>
<keyword evidence="1" id="KW-0812">Transmembrane</keyword>
<proteinExistence type="predicted"/>
<feature type="transmembrane region" description="Helical" evidence="1">
    <location>
        <begin position="94"/>
        <end position="112"/>
    </location>
</feature>
<dbReference type="EMBL" id="FRAM01000001">
    <property type="protein sequence ID" value="SHK14205.1"/>
    <property type="molecule type" value="Genomic_DNA"/>
</dbReference>
<dbReference type="OrthoDB" id="1436627at2"/>
<keyword evidence="3" id="KW-1185">Reference proteome</keyword>
<dbReference type="AlphaFoldDB" id="A0A1M6Q1V1"/>
<reference evidence="3" key="1">
    <citation type="submission" date="2016-11" db="EMBL/GenBank/DDBJ databases">
        <authorList>
            <person name="Varghese N."/>
            <person name="Submissions S."/>
        </authorList>
    </citation>
    <scope>NUCLEOTIDE SEQUENCE [LARGE SCALE GENOMIC DNA]</scope>
    <source>
        <strain evidence="3">DSM 18016</strain>
    </source>
</reference>
<sequence length="245" mass="27192">MENFNEFDSPANSPSRETGSIISHAFEIFKNTFLYCLLAVVIYFLLSFVIQLLTGFDSQVFVEQIKERTSAGQSVGYKDFISAPGFTAYSGANFLVSLLLSPIFVSLIYIANKSNFKQAITVSDVFFAYRQNFINIIIYALITQIAFFILLIMCVLPAIFVMPFFFLGYPILLFEKASAFDAIKKSFAIVQENYGTILLTGILAGLISISGIILCCVGIYLTIPFAYIAMYSAYCAFCGAPRQLG</sequence>
<evidence type="ECO:0000313" key="2">
    <source>
        <dbReference type="EMBL" id="SHK14205.1"/>
    </source>
</evidence>
<evidence type="ECO:0000256" key="1">
    <source>
        <dbReference type="SAM" id="Phobius"/>
    </source>
</evidence>
<protein>
    <recommendedName>
        <fullName evidence="4">Beta-carotene 15,15'-monooxygenase</fullName>
    </recommendedName>
</protein>